<reference evidence="1 2" key="1">
    <citation type="journal article" date="2019" name="Int. J. Syst. Evol. Microbiol.">
        <title>The Global Catalogue of Microorganisms (GCM) 10K type strain sequencing project: providing services to taxonomists for standard genome sequencing and annotation.</title>
        <authorList>
            <consortium name="The Broad Institute Genomics Platform"/>
            <consortium name="The Broad Institute Genome Sequencing Center for Infectious Disease"/>
            <person name="Wu L."/>
            <person name="Ma J."/>
        </authorList>
    </citation>
    <scope>NUCLEOTIDE SEQUENCE [LARGE SCALE GENOMIC DNA]</scope>
    <source>
        <strain evidence="1 2">JCM 16365</strain>
    </source>
</reference>
<dbReference type="EMBL" id="BAAARI010000009">
    <property type="protein sequence ID" value="GAA2574985.1"/>
    <property type="molecule type" value="Genomic_DNA"/>
</dbReference>
<dbReference type="RefSeq" id="WP_307318567.1">
    <property type="nucleotide sequence ID" value="NZ_BAAARI010000009.1"/>
</dbReference>
<proteinExistence type="predicted"/>
<protein>
    <recommendedName>
        <fullName evidence="3">ESX-1 secretion-associated protein</fullName>
    </recommendedName>
</protein>
<sequence length="107" mass="11043">MSGAANQRIVLDGEILKSQVTTLREASSTFSTVSGAVDAPLSGDAFGLLSQGILVPAVQALAGRSRELLNSARELTDKMADGAETALKAFSALEEDAVDAFNKGDES</sequence>
<evidence type="ECO:0008006" key="3">
    <source>
        <dbReference type="Google" id="ProtNLM"/>
    </source>
</evidence>
<keyword evidence="2" id="KW-1185">Reference proteome</keyword>
<name>A0ABN3PBS0_9MICO</name>
<accession>A0ABN3PBS0</accession>
<evidence type="ECO:0000313" key="1">
    <source>
        <dbReference type="EMBL" id="GAA2574985.1"/>
    </source>
</evidence>
<comment type="caution">
    <text evidence="1">The sequence shown here is derived from an EMBL/GenBank/DDBJ whole genome shotgun (WGS) entry which is preliminary data.</text>
</comment>
<gene>
    <name evidence="1" type="ORF">GCM10009862_12720</name>
</gene>
<dbReference type="Proteomes" id="UP001500274">
    <property type="component" value="Unassembled WGS sequence"/>
</dbReference>
<evidence type="ECO:0000313" key="2">
    <source>
        <dbReference type="Proteomes" id="UP001500274"/>
    </source>
</evidence>
<organism evidence="1 2">
    <name type="scientific">Microbacterium binotii</name>
    <dbReference type="NCBI Taxonomy" id="462710"/>
    <lineage>
        <taxon>Bacteria</taxon>
        <taxon>Bacillati</taxon>
        <taxon>Actinomycetota</taxon>
        <taxon>Actinomycetes</taxon>
        <taxon>Micrococcales</taxon>
        <taxon>Microbacteriaceae</taxon>
        <taxon>Microbacterium</taxon>
    </lineage>
</organism>